<evidence type="ECO:0000256" key="1">
    <source>
        <dbReference type="ARBA" id="ARBA00000142"/>
    </source>
</evidence>
<evidence type="ECO:0000313" key="9">
    <source>
        <dbReference type="Proteomes" id="UP000613582"/>
    </source>
</evidence>
<keyword evidence="4" id="KW-0489">Methyltransferase</keyword>
<dbReference type="GO" id="GO:0008176">
    <property type="term" value="F:tRNA (guanine(46)-N7)-methyltransferase activity"/>
    <property type="evidence" value="ECO:0007669"/>
    <property type="project" value="UniProtKB-EC"/>
</dbReference>
<protein>
    <recommendedName>
        <fullName evidence="3">tRNA (guanine(46)-N(7))-methyltransferase</fullName>
        <ecNumber evidence="3">2.1.1.33</ecNumber>
    </recommendedName>
</protein>
<dbReference type="RefSeq" id="WP_188160367.1">
    <property type="nucleotide sequence ID" value="NZ_BMGH01000001.1"/>
</dbReference>
<dbReference type="AlphaFoldDB" id="A0A8J2Y630"/>
<dbReference type="Pfam" id="PF02390">
    <property type="entry name" value="Methyltransf_4"/>
    <property type="match status" value="1"/>
</dbReference>
<keyword evidence="5" id="KW-0808">Transferase</keyword>
<evidence type="ECO:0000256" key="3">
    <source>
        <dbReference type="ARBA" id="ARBA00011977"/>
    </source>
</evidence>
<dbReference type="PANTHER" id="PTHR23417:SF14">
    <property type="entry name" value="PENTACOTRIPEPTIDE-REPEAT REGION OF PRORP DOMAIN-CONTAINING PROTEIN"/>
    <property type="match status" value="1"/>
</dbReference>
<name>A0A8J2Y630_9PROT</name>
<evidence type="ECO:0000313" key="8">
    <source>
        <dbReference type="EMBL" id="GGD04779.1"/>
    </source>
</evidence>
<dbReference type="Gene3D" id="3.40.50.150">
    <property type="entry name" value="Vaccinia Virus protein VP39"/>
    <property type="match status" value="1"/>
</dbReference>
<sequence length="220" mass="24605">MAFARSRPVTSNQTGIHADLDARVSRYRDTDFRRPPAGHSLKALRTVEAARAAYQGMPVILDSGCGTGDSTRALAEQHPGHLVLGIDRSLARLSRERAPLPANARLVRGNLMDLYPMMAETGWHLDRHYLLYPNPYPKAAHLSRRWHGSPVFPAMLALGGTLELRTNWEIYAKEFLQALTAHHRDAVLAPLDIDAAPLTPFEKKYHVSGHRLYRVLAHNP</sequence>
<proteinExistence type="predicted"/>
<accession>A0A8J2Y630</accession>
<comment type="function">
    <text evidence="2">Catalyzes the formation of N(7)-methylguanine at position 46 (m7G46) in tRNA.</text>
</comment>
<gene>
    <name evidence="8" type="ORF">GCM10011342_12180</name>
</gene>
<dbReference type="PANTHER" id="PTHR23417">
    <property type="entry name" value="3-DEOXY-D-MANNO-OCTULOSONIC-ACID TRANSFERASE/TRNA GUANINE-N 7 - -METHYLTRANSFERASE"/>
    <property type="match status" value="1"/>
</dbReference>
<keyword evidence="9" id="KW-1185">Reference proteome</keyword>
<dbReference type="EMBL" id="BMGH01000001">
    <property type="protein sequence ID" value="GGD04779.1"/>
    <property type="molecule type" value="Genomic_DNA"/>
</dbReference>
<reference evidence="8" key="1">
    <citation type="journal article" date="2014" name="Int. J. Syst. Evol. Microbiol.">
        <title>Complete genome sequence of Corynebacterium casei LMG S-19264T (=DSM 44701T), isolated from a smear-ripened cheese.</title>
        <authorList>
            <consortium name="US DOE Joint Genome Institute (JGI-PGF)"/>
            <person name="Walter F."/>
            <person name="Albersmeier A."/>
            <person name="Kalinowski J."/>
            <person name="Ruckert C."/>
        </authorList>
    </citation>
    <scope>NUCLEOTIDE SEQUENCE</scope>
    <source>
        <strain evidence="8">CGMCC 1.12921</strain>
    </source>
</reference>
<dbReference type="Proteomes" id="UP000613582">
    <property type="component" value="Unassembled WGS sequence"/>
</dbReference>
<dbReference type="EC" id="2.1.1.33" evidence="3"/>
<dbReference type="InterPro" id="IPR003358">
    <property type="entry name" value="tRNA_(Gua-N-7)_MeTrfase_Trmb"/>
</dbReference>
<keyword evidence="7" id="KW-0819">tRNA processing</keyword>
<comment type="catalytic activity">
    <reaction evidence="1">
        <text>guanosine(46) in tRNA + S-adenosyl-L-methionine = N(7)-methylguanosine(46) in tRNA + S-adenosyl-L-homocysteine</text>
        <dbReference type="Rhea" id="RHEA:42708"/>
        <dbReference type="Rhea" id="RHEA-COMP:10188"/>
        <dbReference type="Rhea" id="RHEA-COMP:10189"/>
        <dbReference type="ChEBI" id="CHEBI:57856"/>
        <dbReference type="ChEBI" id="CHEBI:59789"/>
        <dbReference type="ChEBI" id="CHEBI:74269"/>
        <dbReference type="ChEBI" id="CHEBI:74480"/>
        <dbReference type="EC" id="2.1.1.33"/>
    </reaction>
</comment>
<comment type="caution">
    <text evidence="8">The sequence shown here is derived from an EMBL/GenBank/DDBJ whole genome shotgun (WGS) entry which is preliminary data.</text>
</comment>
<keyword evidence="6" id="KW-0949">S-adenosyl-L-methionine</keyword>
<dbReference type="GO" id="GO:0043527">
    <property type="term" value="C:tRNA methyltransferase complex"/>
    <property type="evidence" value="ECO:0007669"/>
    <property type="project" value="TreeGrafter"/>
</dbReference>
<dbReference type="PROSITE" id="PS51625">
    <property type="entry name" value="SAM_MT_TRMB"/>
    <property type="match status" value="1"/>
</dbReference>
<dbReference type="CDD" id="cd02440">
    <property type="entry name" value="AdoMet_MTases"/>
    <property type="match status" value="1"/>
</dbReference>
<dbReference type="SUPFAM" id="SSF53335">
    <property type="entry name" value="S-adenosyl-L-methionine-dependent methyltransferases"/>
    <property type="match status" value="1"/>
</dbReference>
<evidence type="ECO:0000256" key="4">
    <source>
        <dbReference type="ARBA" id="ARBA00022603"/>
    </source>
</evidence>
<dbReference type="InterPro" id="IPR029063">
    <property type="entry name" value="SAM-dependent_MTases_sf"/>
</dbReference>
<evidence type="ECO:0000256" key="7">
    <source>
        <dbReference type="ARBA" id="ARBA00022694"/>
    </source>
</evidence>
<organism evidence="8 9">
    <name type="scientific">Aquisalinus flavus</name>
    <dbReference type="NCBI Taxonomy" id="1526572"/>
    <lineage>
        <taxon>Bacteria</taxon>
        <taxon>Pseudomonadati</taxon>
        <taxon>Pseudomonadota</taxon>
        <taxon>Alphaproteobacteria</taxon>
        <taxon>Parvularculales</taxon>
        <taxon>Parvularculaceae</taxon>
        <taxon>Aquisalinus</taxon>
    </lineage>
</organism>
<reference evidence="8" key="2">
    <citation type="submission" date="2020-09" db="EMBL/GenBank/DDBJ databases">
        <authorList>
            <person name="Sun Q."/>
            <person name="Zhou Y."/>
        </authorList>
    </citation>
    <scope>NUCLEOTIDE SEQUENCE</scope>
    <source>
        <strain evidence="8">CGMCC 1.12921</strain>
    </source>
</reference>
<evidence type="ECO:0000256" key="5">
    <source>
        <dbReference type="ARBA" id="ARBA00022679"/>
    </source>
</evidence>
<evidence type="ECO:0000256" key="6">
    <source>
        <dbReference type="ARBA" id="ARBA00022691"/>
    </source>
</evidence>
<evidence type="ECO:0000256" key="2">
    <source>
        <dbReference type="ARBA" id="ARBA00003015"/>
    </source>
</evidence>